<accession>A0AAV2Z5V6</accession>
<gene>
    <name evidence="1" type="ORF">N0F65_000309</name>
</gene>
<dbReference type="EMBL" id="DAKRPA010000037">
    <property type="protein sequence ID" value="DBA02062.1"/>
    <property type="molecule type" value="Genomic_DNA"/>
</dbReference>
<dbReference type="Proteomes" id="UP001146120">
    <property type="component" value="Unassembled WGS sequence"/>
</dbReference>
<comment type="caution">
    <text evidence="1">The sequence shown here is derived from an EMBL/GenBank/DDBJ whole genome shotgun (WGS) entry which is preliminary data.</text>
</comment>
<evidence type="ECO:0000313" key="2">
    <source>
        <dbReference type="Proteomes" id="UP001146120"/>
    </source>
</evidence>
<dbReference type="SUPFAM" id="SSF144206">
    <property type="entry name" value="NOB1 zinc finger-like"/>
    <property type="match status" value="1"/>
</dbReference>
<protein>
    <recommendedName>
        <fullName evidence="3">Zinc ribbon domain-containing protein</fullName>
    </recommendedName>
</protein>
<organism evidence="1 2">
    <name type="scientific">Lagenidium giganteum</name>
    <dbReference type="NCBI Taxonomy" id="4803"/>
    <lineage>
        <taxon>Eukaryota</taxon>
        <taxon>Sar</taxon>
        <taxon>Stramenopiles</taxon>
        <taxon>Oomycota</taxon>
        <taxon>Peronosporomycetes</taxon>
        <taxon>Pythiales</taxon>
        <taxon>Pythiaceae</taxon>
    </lineage>
</organism>
<sequence length="99" mass="11394">MMKKYTQLKFRDAVNVQDPQRIRSLIAECQEELDRMDYYHSIYQAKLREQEMRHNAEKKDAESKKATALVAACSACGTQFESATARFCPECGVKRATII</sequence>
<dbReference type="InterPro" id="IPR036283">
    <property type="entry name" value="NOB1_Zf-like_sf"/>
</dbReference>
<evidence type="ECO:0008006" key="3">
    <source>
        <dbReference type="Google" id="ProtNLM"/>
    </source>
</evidence>
<keyword evidence="2" id="KW-1185">Reference proteome</keyword>
<reference evidence="1" key="1">
    <citation type="submission" date="2022-11" db="EMBL/GenBank/DDBJ databases">
        <authorList>
            <person name="Morgan W.R."/>
            <person name="Tartar A."/>
        </authorList>
    </citation>
    <scope>NUCLEOTIDE SEQUENCE</scope>
    <source>
        <strain evidence="1">ARSEF 373</strain>
    </source>
</reference>
<evidence type="ECO:0000313" key="1">
    <source>
        <dbReference type="EMBL" id="DBA02062.1"/>
    </source>
</evidence>
<name>A0AAV2Z5V6_9STRA</name>
<proteinExistence type="predicted"/>
<reference evidence="1" key="2">
    <citation type="journal article" date="2023" name="Microbiol Resour">
        <title>Decontamination and Annotation of the Draft Genome Sequence of the Oomycete Lagenidium giganteum ARSEF 373.</title>
        <authorList>
            <person name="Morgan W.R."/>
            <person name="Tartar A."/>
        </authorList>
    </citation>
    <scope>NUCLEOTIDE SEQUENCE</scope>
    <source>
        <strain evidence="1">ARSEF 373</strain>
    </source>
</reference>
<dbReference type="AlphaFoldDB" id="A0AAV2Z5V6"/>